<feature type="transmembrane region" description="Helical" evidence="1">
    <location>
        <begin position="207"/>
        <end position="226"/>
    </location>
</feature>
<evidence type="ECO:0000313" key="5">
    <source>
        <dbReference type="Proteomes" id="UP000220669"/>
    </source>
</evidence>
<feature type="transmembrane region" description="Helical" evidence="1">
    <location>
        <begin position="141"/>
        <end position="159"/>
    </location>
</feature>
<dbReference type="OrthoDB" id="9805989at2"/>
<feature type="transmembrane region" description="Helical" evidence="1">
    <location>
        <begin position="76"/>
        <end position="93"/>
    </location>
</feature>
<dbReference type="STRING" id="53345.LIU_09195"/>
<reference evidence="3 6" key="1">
    <citation type="submission" date="2015-06" db="EMBL/GenBank/DDBJ databases">
        <title>The Genome Sequence of Enterococcus durans 4EA1.</title>
        <authorList>
            <consortium name="The Broad Institute Genomics Platform"/>
            <consortium name="The Broad Institute Genome Sequencing Center for Infectious Disease"/>
            <person name="Earl A.M."/>
            <person name="Van Tyne D."/>
            <person name="Lebreton F."/>
            <person name="Saavedra J.T."/>
            <person name="Gilmore M.S."/>
            <person name="Manson Mcguire A."/>
            <person name="Clock S."/>
            <person name="Crupain M."/>
            <person name="Rangan U."/>
            <person name="Young S."/>
            <person name="Abouelleil A."/>
            <person name="Cao P."/>
            <person name="Chapman S.B."/>
            <person name="Griggs A."/>
            <person name="Priest M."/>
            <person name="Shea T."/>
            <person name="Wortman J."/>
            <person name="Nusbaum C."/>
            <person name="Birren B."/>
        </authorList>
    </citation>
    <scope>NUCLEOTIDE SEQUENCE [LARGE SCALE GENOMIC DNA]</scope>
    <source>
        <strain evidence="3 6">4EA1</strain>
    </source>
</reference>
<dbReference type="Proteomes" id="UP000252797">
    <property type="component" value="Unassembled WGS sequence"/>
</dbReference>
<keyword evidence="1" id="KW-0472">Membrane</keyword>
<feature type="transmembrane region" description="Helical" evidence="1">
    <location>
        <begin position="113"/>
        <end position="134"/>
    </location>
</feature>
<reference evidence="4 7" key="3">
    <citation type="submission" date="2018-06" db="EMBL/GenBank/DDBJ databases">
        <authorList>
            <consortium name="Pathogen Informatics"/>
            <person name="Doyle S."/>
        </authorList>
    </citation>
    <scope>NUCLEOTIDE SEQUENCE [LARGE SCALE GENOMIC DNA]</scope>
    <source>
        <strain evidence="4 7">NCTC8129</strain>
    </source>
</reference>
<proteinExistence type="predicted"/>
<dbReference type="EMBL" id="LEPB01000004">
    <property type="protein sequence ID" value="RCA10823.1"/>
    <property type="molecule type" value="Genomic_DNA"/>
</dbReference>
<reference evidence="2 5" key="2">
    <citation type="submission" date="2017-09" db="EMBL/GenBank/DDBJ databases">
        <title>FDA dAtabase for Regulatory Grade micrObial Sequences (FDA-ARGOS): Supporting development and validation of Infectious Disease Dx tests.</title>
        <authorList>
            <person name="Minogue T."/>
            <person name="Wolcott M."/>
            <person name="Wasieloski L."/>
            <person name="Aguilar W."/>
            <person name="Moore D."/>
            <person name="Tallon L.J."/>
            <person name="Sadzewicz L."/>
            <person name="Ott S."/>
            <person name="Zhao X."/>
            <person name="Nagaraj S."/>
            <person name="Vavikolanu K."/>
            <person name="Aluvathingal J."/>
            <person name="Nadendla S."/>
            <person name="Sichtig H."/>
        </authorList>
    </citation>
    <scope>NUCLEOTIDE SEQUENCE [LARGE SCALE GENOMIC DNA]</scope>
    <source>
        <strain evidence="2 5">FDAARGOS_396</strain>
    </source>
</reference>
<name>A0A2A7SN80_9ENTE</name>
<evidence type="ECO:0000313" key="7">
    <source>
        <dbReference type="Proteomes" id="UP000254070"/>
    </source>
</evidence>
<keyword evidence="1" id="KW-1133">Transmembrane helix</keyword>
<protein>
    <submittedName>
        <fullName evidence="2">DUF1538 domain-containing protein</fullName>
    </submittedName>
    <submittedName>
        <fullName evidence="4">Membrane spanning protein</fullName>
    </submittedName>
</protein>
<dbReference type="EMBL" id="PDEB01000004">
    <property type="protein sequence ID" value="PEH44913.1"/>
    <property type="molecule type" value="Genomic_DNA"/>
</dbReference>
<dbReference type="RefSeq" id="WP_005879910.1">
    <property type="nucleotide sequence ID" value="NZ_CABGIQ010000027.1"/>
</dbReference>
<evidence type="ECO:0000256" key="1">
    <source>
        <dbReference type="SAM" id="Phobius"/>
    </source>
</evidence>
<dbReference type="GeneID" id="56744225"/>
<feature type="transmembrane region" description="Helical" evidence="1">
    <location>
        <begin position="179"/>
        <end position="195"/>
    </location>
</feature>
<keyword evidence="1" id="KW-0812">Transmembrane</keyword>
<dbReference type="InterPro" id="IPR011435">
    <property type="entry name" value="UmpAB"/>
</dbReference>
<evidence type="ECO:0000313" key="2">
    <source>
        <dbReference type="EMBL" id="PEH44913.1"/>
    </source>
</evidence>
<evidence type="ECO:0000313" key="6">
    <source>
        <dbReference type="Proteomes" id="UP000252797"/>
    </source>
</evidence>
<accession>A0A2A7SN80</accession>
<evidence type="ECO:0000313" key="3">
    <source>
        <dbReference type="EMBL" id="RCA10823.1"/>
    </source>
</evidence>
<dbReference type="Proteomes" id="UP000220669">
    <property type="component" value="Unassembled WGS sequence"/>
</dbReference>
<dbReference type="Pfam" id="PF07556">
    <property type="entry name" value="DUF1538"/>
    <property type="match status" value="1"/>
</dbReference>
<evidence type="ECO:0000313" key="4">
    <source>
        <dbReference type="EMBL" id="STP30406.1"/>
    </source>
</evidence>
<dbReference type="Proteomes" id="UP000254070">
    <property type="component" value="Unassembled WGS sequence"/>
</dbReference>
<dbReference type="EMBL" id="UGIF01000002">
    <property type="protein sequence ID" value="STP30406.1"/>
    <property type="molecule type" value="Genomic_DNA"/>
</dbReference>
<dbReference type="AlphaFoldDB" id="A0A2A7SN80"/>
<feature type="transmembrane region" description="Helical" evidence="1">
    <location>
        <begin position="37"/>
        <end position="55"/>
    </location>
</feature>
<sequence>MLKNFKEVITAIVPMTVLIVILTVIFAPLTSEEMGSFLFGAAIMMIGMTLFLFGADYSMMEVGDLVGKYLIKKRNLPILISLGFIIGIVITIAEPSVQVLGQQVYEISDGEIGRLLLIGIVSIGTGVFLAFALLRVVFKVSYYRLMAIGYLGVLIASFFTTTEFMPIAFDSGGVTTGPVTVPFILALAGGMTSMIRQSKNENDSFGMVGIASLGPILAVMILGVIFQ</sequence>
<organism evidence="3 6">
    <name type="scientific">Enterococcus durans</name>
    <dbReference type="NCBI Taxonomy" id="53345"/>
    <lineage>
        <taxon>Bacteria</taxon>
        <taxon>Bacillati</taxon>
        <taxon>Bacillota</taxon>
        <taxon>Bacilli</taxon>
        <taxon>Lactobacillales</taxon>
        <taxon>Enterococcaceae</taxon>
        <taxon>Enterococcus</taxon>
    </lineage>
</organism>
<gene>
    <name evidence="2" type="ORF">CRM96_07770</name>
    <name evidence="3" type="ORF">EA71_01576</name>
    <name evidence="4" type="ORF">NCTC8129_02650</name>
</gene>
<feature type="transmembrane region" description="Helical" evidence="1">
    <location>
        <begin position="12"/>
        <end position="31"/>
    </location>
</feature>